<gene>
    <name evidence="1" type="ORF">LTS18_008670</name>
</gene>
<dbReference type="Proteomes" id="UP001186974">
    <property type="component" value="Unassembled WGS sequence"/>
</dbReference>
<organism evidence="1 2">
    <name type="scientific">Coniosporium uncinatum</name>
    <dbReference type="NCBI Taxonomy" id="93489"/>
    <lineage>
        <taxon>Eukaryota</taxon>
        <taxon>Fungi</taxon>
        <taxon>Dikarya</taxon>
        <taxon>Ascomycota</taxon>
        <taxon>Pezizomycotina</taxon>
        <taxon>Dothideomycetes</taxon>
        <taxon>Dothideomycetes incertae sedis</taxon>
        <taxon>Coniosporium</taxon>
    </lineage>
</organism>
<dbReference type="EMBL" id="JAWDJW010008614">
    <property type="protein sequence ID" value="KAK3060378.1"/>
    <property type="molecule type" value="Genomic_DNA"/>
</dbReference>
<comment type="caution">
    <text evidence="1">The sequence shown here is derived from an EMBL/GenBank/DDBJ whole genome shotgun (WGS) entry which is preliminary data.</text>
</comment>
<accession>A0ACC3D1M1</accession>
<sequence length="174" mass="19310">MPLWRIYHPEGTFLSPTHKSSLASSITSLYTAAGLPAFYVVVLFIPLPSENMFIGGQTRPPPPPLDSVTNKHTSLLIPSNLPQSGAPPPQAPFVRVFASNIARKLPDGEYKAGFRQRVDAALDAWIRGYGYDWEWHADETDRELWQIQGFVPPATGSEAEGVWRRENRPVGSVL</sequence>
<evidence type="ECO:0000313" key="1">
    <source>
        <dbReference type="EMBL" id="KAK3060378.1"/>
    </source>
</evidence>
<reference evidence="1" key="1">
    <citation type="submission" date="2024-09" db="EMBL/GenBank/DDBJ databases">
        <title>Black Yeasts Isolated from many extreme environments.</title>
        <authorList>
            <person name="Coleine C."/>
            <person name="Stajich J.E."/>
            <person name="Selbmann L."/>
        </authorList>
    </citation>
    <scope>NUCLEOTIDE SEQUENCE</scope>
    <source>
        <strain evidence="1">CCFEE 5737</strain>
    </source>
</reference>
<evidence type="ECO:0000313" key="2">
    <source>
        <dbReference type="Proteomes" id="UP001186974"/>
    </source>
</evidence>
<name>A0ACC3D1M1_9PEZI</name>
<proteinExistence type="predicted"/>
<protein>
    <submittedName>
        <fullName evidence="1">Uncharacterized protein</fullName>
    </submittedName>
</protein>
<keyword evidence="2" id="KW-1185">Reference proteome</keyword>